<feature type="transmembrane region" description="Helical" evidence="7">
    <location>
        <begin position="343"/>
        <end position="363"/>
    </location>
</feature>
<dbReference type="AlphaFoldDB" id="H5UW31"/>
<feature type="compositionally biased region" description="Basic residues" evidence="6">
    <location>
        <begin position="644"/>
        <end position="661"/>
    </location>
</feature>
<dbReference type="Pfam" id="PF05425">
    <property type="entry name" value="CopD"/>
    <property type="match status" value="1"/>
</dbReference>
<feature type="transmembrane region" description="Helical" evidence="7">
    <location>
        <begin position="173"/>
        <end position="196"/>
    </location>
</feature>
<keyword evidence="4 7" id="KW-1133">Transmembrane helix</keyword>
<organism evidence="9 10">
    <name type="scientific">Mobilicoccus pelagius NBRC 104925</name>
    <dbReference type="NCBI Taxonomy" id="1089455"/>
    <lineage>
        <taxon>Bacteria</taxon>
        <taxon>Bacillati</taxon>
        <taxon>Actinomycetota</taxon>
        <taxon>Actinomycetes</taxon>
        <taxon>Micrococcales</taxon>
        <taxon>Dermatophilaceae</taxon>
        <taxon>Mobilicoccus</taxon>
    </lineage>
</organism>
<dbReference type="GO" id="GO:0006825">
    <property type="term" value="P:copper ion transport"/>
    <property type="evidence" value="ECO:0007669"/>
    <property type="project" value="InterPro"/>
</dbReference>
<protein>
    <recommendedName>
        <fullName evidence="8">Copper resistance protein D domain-containing protein</fullName>
    </recommendedName>
</protein>
<comment type="caution">
    <text evidence="9">The sequence shown here is derived from an EMBL/GenBank/DDBJ whole genome shotgun (WGS) entry which is preliminary data.</text>
</comment>
<dbReference type="eggNOG" id="COG3336">
    <property type="taxonomic scope" value="Bacteria"/>
</dbReference>
<feature type="domain" description="Copper resistance protein D" evidence="8">
    <location>
        <begin position="204"/>
        <end position="300"/>
    </location>
</feature>
<feature type="transmembrane region" description="Helical" evidence="7">
    <location>
        <begin position="457"/>
        <end position="478"/>
    </location>
</feature>
<dbReference type="STRING" id="1089455.MOPEL_135_01770"/>
<evidence type="ECO:0000256" key="4">
    <source>
        <dbReference type="ARBA" id="ARBA00022989"/>
    </source>
</evidence>
<feature type="compositionally biased region" description="Basic and acidic residues" evidence="6">
    <location>
        <begin position="632"/>
        <end position="643"/>
    </location>
</feature>
<feature type="transmembrane region" description="Helical" evidence="7">
    <location>
        <begin position="241"/>
        <end position="260"/>
    </location>
</feature>
<feature type="transmembrane region" description="Helical" evidence="7">
    <location>
        <begin position="113"/>
        <end position="133"/>
    </location>
</feature>
<dbReference type="GO" id="GO:0005886">
    <property type="term" value="C:plasma membrane"/>
    <property type="evidence" value="ECO:0007669"/>
    <property type="project" value="UniProtKB-SubCell"/>
</dbReference>
<name>H5UW31_9MICO</name>
<evidence type="ECO:0000259" key="8">
    <source>
        <dbReference type="Pfam" id="PF05425"/>
    </source>
</evidence>
<keyword evidence="3 7" id="KW-0812">Transmembrane</keyword>
<dbReference type="InterPro" id="IPR019108">
    <property type="entry name" value="Caa3_assmbl_CtaG-rel"/>
</dbReference>
<feature type="transmembrane region" description="Helical" evidence="7">
    <location>
        <begin position="280"/>
        <end position="301"/>
    </location>
</feature>
<feature type="transmembrane region" description="Helical" evidence="7">
    <location>
        <begin position="375"/>
        <end position="396"/>
    </location>
</feature>
<evidence type="ECO:0000313" key="10">
    <source>
        <dbReference type="Proteomes" id="UP000004367"/>
    </source>
</evidence>
<feature type="transmembrane region" description="Helical" evidence="7">
    <location>
        <begin position="65"/>
        <end position="93"/>
    </location>
</feature>
<reference evidence="9 10" key="1">
    <citation type="submission" date="2012-02" db="EMBL/GenBank/DDBJ databases">
        <title>Whole genome shotgun sequence of Mobilicoccus pelagius NBRC 104925.</title>
        <authorList>
            <person name="Yoshida Y."/>
            <person name="Hosoyama A."/>
            <person name="Tsuchikane K."/>
            <person name="Katsumata H."/>
            <person name="Yamazaki S."/>
            <person name="Fujita N."/>
        </authorList>
    </citation>
    <scope>NUCLEOTIDE SEQUENCE [LARGE SCALE GENOMIC DNA]</scope>
    <source>
        <strain evidence="9 10">NBRC 104925</strain>
    </source>
</reference>
<feature type="region of interest" description="Disordered" evidence="6">
    <location>
        <begin position="632"/>
        <end position="661"/>
    </location>
</feature>
<dbReference type="OrthoDB" id="5241646at2"/>
<evidence type="ECO:0000256" key="2">
    <source>
        <dbReference type="ARBA" id="ARBA00022475"/>
    </source>
</evidence>
<feature type="transmembrane region" description="Helical" evidence="7">
    <location>
        <begin position="33"/>
        <end position="53"/>
    </location>
</feature>
<accession>H5UW31</accession>
<dbReference type="Pfam" id="PF09678">
    <property type="entry name" value="Caa3_CtaG"/>
    <property type="match status" value="1"/>
</dbReference>
<dbReference type="InterPro" id="IPR032694">
    <property type="entry name" value="CopC/D"/>
</dbReference>
<evidence type="ECO:0000256" key="3">
    <source>
        <dbReference type="ARBA" id="ARBA00022692"/>
    </source>
</evidence>
<comment type="subcellular location">
    <subcellularLocation>
        <location evidence="1">Cell membrane</location>
        <topology evidence="1">Multi-pass membrane protein</topology>
    </subcellularLocation>
</comment>
<dbReference type="PANTHER" id="PTHR34820">
    <property type="entry name" value="INNER MEMBRANE PROTEIN YEBZ"/>
    <property type="match status" value="1"/>
</dbReference>
<keyword evidence="5 7" id="KW-0472">Membrane</keyword>
<gene>
    <name evidence="9" type="ORF">MOPEL_135_01770</name>
</gene>
<sequence length="661" mass="71070">MALAGAVGGIFAPLVGFDDGGALARWGVPVSRVILDVSASATIGLLLLAGTIVPERVSTDRRRAACRIAVVTGSVWVVASLAVIVFAMSNISGVSVTDPTFGGQLASALDFDYFRAVFISALVAVGATLCALASRTTTGMTWGAVLGLVALLVLSLTGHSGGAAAHDTAVNSLAVHLAASAVWLGGLIAVVVLRPVLGVDLPVVVERYSALAIWAYGGVVVSGVLNASLRIARPADLLTPYGMLLCAKVVTFFVLGVAGWRMRDHLIGRLEADHGDSRAFATLAGCEIALMALAQGVAVAMSRTAPPISQEASPDVVTSLTGYPDPGGPLEGLDWFTVWRPDWIFLAASILAVGLYLAGVLRLHRRGDSWPVHRTILWTLGWLAFVWTTSGAPGVYGRLTFSAHMVMHMMLTMGGPVIMAFGAPLTLASRTLRPRKDKTLGPREILLATAHSRWMNFWANPVVAGFNFAGSLYIFYFTHLFDLALRTHTGHVIMIVHFMLAGYVFAWSLVGVDPGPRRWPPSLRLVLLFATMSFHAFFGVVITSMSTLLGGDYFRQLNLPWVGDLMADQEKGGLITWGIGEFPMLVLALLTLATWMKSEEHEAKRHDRQAARDHDAALEAYNASLRQRGEALRRAEEAEEARYRARHEHAHRHGGSHHPDE</sequence>
<feature type="transmembrane region" description="Helical" evidence="7">
    <location>
        <begin position="208"/>
        <end position="229"/>
    </location>
</feature>
<evidence type="ECO:0000256" key="1">
    <source>
        <dbReference type="ARBA" id="ARBA00004651"/>
    </source>
</evidence>
<feature type="transmembrane region" description="Helical" evidence="7">
    <location>
        <begin position="525"/>
        <end position="554"/>
    </location>
</feature>
<proteinExistence type="predicted"/>
<dbReference type="InterPro" id="IPR008457">
    <property type="entry name" value="Cu-R_CopD_dom"/>
</dbReference>
<dbReference type="EMBL" id="BAFE01000094">
    <property type="protein sequence ID" value="GAB49939.1"/>
    <property type="molecule type" value="Genomic_DNA"/>
</dbReference>
<evidence type="ECO:0000313" key="9">
    <source>
        <dbReference type="EMBL" id="GAB49939.1"/>
    </source>
</evidence>
<dbReference type="PANTHER" id="PTHR34820:SF4">
    <property type="entry name" value="INNER MEMBRANE PROTEIN YEBZ"/>
    <property type="match status" value="1"/>
</dbReference>
<feature type="transmembrane region" description="Helical" evidence="7">
    <location>
        <begin position="140"/>
        <end position="161"/>
    </location>
</feature>
<evidence type="ECO:0000256" key="5">
    <source>
        <dbReference type="ARBA" id="ARBA00023136"/>
    </source>
</evidence>
<evidence type="ECO:0000256" key="6">
    <source>
        <dbReference type="SAM" id="MobiDB-lite"/>
    </source>
</evidence>
<keyword evidence="10" id="KW-1185">Reference proteome</keyword>
<keyword evidence="2" id="KW-1003">Cell membrane</keyword>
<evidence type="ECO:0000256" key="7">
    <source>
        <dbReference type="SAM" id="Phobius"/>
    </source>
</evidence>
<feature type="transmembrane region" description="Helical" evidence="7">
    <location>
        <begin position="490"/>
        <end position="513"/>
    </location>
</feature>
<feature type="transmembrane region" description="Helical" evidence="7">
    <location>
        <begin position="574"/>
        <end position="595"/>
    </location>
</feature>
<feature type="transmembrane region" description="Helical" evidence="7">
    <location>
        <begin position="408"/>
        <end position="428"/>
    </location>
</feature>
<dbReference type="Proteomes" id="UP000004367">
    <property type="component" value="Unassembled WGS sequence"/>
</dbReference>